<evidence type="ECO:0000259" key="2">
    <source>
        <dbReference type="Pfam" id="PF08327"/>
    </source>
</evidence>
<dbReference type="InterPro" id="IPR023393">
    <property type="entry name" value="START-like_dom_sf"/>
</dbReference>
<dbReference type="SUPFAM" id="SSF55961">
    <property type="entry name" value="Bet v1-like"/>
    <property type="match status" value="1"/>
</dbReference>
<reference evidence="3 4" key="1">
    <citation type="journal article" date="2009" name="Stand. Genomic Sci.">
        <title>Complete genome sequence of Beutenbergia cavernae type strain (HKI 0122).</title>
        <authorList>
            <person name="Land M."/>
            <person name="Pukall R."/>
            <person name="Abt B."/>
            <person name="Goker M."/>
            <person name="Rohde M."/>
            <person name="Glavina Del Rio T."/>
            <person name="Tice H."/>
            <person name="Copeland A."/>
            <person name="Cheng J.F."/>
            <person name="Lucas S."/>
            <person name="Chen F."/>
            <person name="Nolan M."/>
            <person name="Bruce D."/>
            <person name="Goodwin L."/>
            <person name="Pitluck S."/>
            <person name="Ivanova N."/>
            <person name="Mavromatis K."/>
            <person name="Ovchinnikova G."/>
            <person name="Pati A."/>
            <person name="Chen A."/>
            <person name="Palaniappan K."/>
            <person name="Hauser L."/>
            <person name="Chang Y.J."/>
            <person name="Jefferies C.C."/>
            <person name="Saunders E."/>
            <person name="Brettin T."/>
            <person name="Detter J.C."/>
            <person name="Han C."/>
            <person name="Chain P."/>
            <person name="Bristow J."/>
            <person name="Eisen J.A."/>
            <person name="Markowitz V."/>
            <person name="Hugenholtz P."/>
            <person name="Kyrpides N.C."/>
            <person name="Klenk H.P."/>
            <person name="Lapidus A."/>
        </authorList>
    </citation>
    <scope>NUCLEOTIDE SEQUENCE [LARGE SCALE GENOMIC DNA]</scope>
    <source>
        <strain evidence="4">ATCC BAA-8 / DSM 12333 / NBRC 16432</strain>
    </source>
</reference>
<dbReference type="eggNOG" id="COG3832">
    <property type="taxonomic scope" value="Bacteria"/>
</dbReference>
<gene>
    <name evidence="3" type="ordered locus">Bcav_3868</name>
</gene>
<dbReference type="OrthoDB" id="8117292at2"/>
<evidence type="ECO:0000313" key="4">
    <source>
        <dbReference type="Proteomes" id="UP000007962"/>
    </source>
</evidence>
<accession>C5C4I6</accession>
<evidence type="ECO:0000256" key="1">
    <source>
        <dbReference type="ARBA" id="ARBA00006817"/>
    </source>
</evidence>
<dbReference type="CDD" id="cd08898">
    <property type="entry name" value="SRPBCC_CalC_Aha1-like_5"/>
    <property type="match status" value="1"/>
</dbReference>
<keyword evidence="4" id="KW-1185">Reference proteome</keyword>
<dbReference type="EMBL" id="CP001618">
    <property type="protein sequence ID" value="ACQ82110.1"/>
    <property type="molecule type" value="Genomic_DNA"/>
</dbReference>
<proteinExistence type="inferred from homology"/>
<comment type="similarity">
    <text evidence="1">Belongs to the AHA1 family.</text>
</comment>
<dbReference type="Proteomes" id="UP000007962">
    <property type="component" value="Chromosome"/>
</dbReference>
<dbReference type="Gene3D" id="3.30.530.20">
    <property type="match status" value="1"/>
</dbReference>
<sequence>MSNPPATIDDVAFTVSRTVRIDAPLSTVWTALTAPEHLAGWFGDRAEFPDGVHVGAEGTFGWPDHGDFPVRVVEFAPEERFAFTWGTPGEPIRADNSTTAHFTLDPDGDTTVVTVLETGFEDLGDDARRRAAMEDNRSGWTEELDQLVAYVATLARTDA</sequence>
<dbReference type="InterPro" id="IPR013538">
    <property type="entry name" value="ASHA1/2-like_C"/>
</dbReference>
<dbReference type="STRING" id="471853.Bcav_3868"/>
<organism evidence="3 4">
    <name type="scientific">Beutenbergia cavernae (strain ATCC BAA-8 / DSM 12333 / CCUG 43141 / JCM 11478 / NBRC 16432 / NCIMB 13614 / HKI 0122)</name>
    <dbReference type="NCBI Taxonomy" id="471853"/>
    <lineage>
        <taxon>Bacteria</taxon>
        <taxon>Bacillati</taxon>
        <taxon>Actinomycetota</taxon>
        <taxon>Actinomycetes</taxon>
        <taxon>Micrococcales</taxon>
        <taxon>Beutenbergiaceae</taxon>
        <taxon>Beutenbergia</taxon>
    </lineage>
</organism>
<name>C5C4I6_BEUC1</name>
<dbReference type="Pfam" id="PF08327">
    <property type="entry name" value="AHSA1"/>
    <property type="match status" value="1"/>
</dbReference>
<dbReference type="HOGENOM" id="CLU_108923_2_1_11"/>
<feature type="domain" description="Activator of Hsp90 ATPase homologue 1/2-like C-terminal" evidence="2">
    <location>
        <begin position="22"/>
        <end position="151"/>
    </location>
</feature>
<evidence type="ECO:0000313" key="3">
    <source>
        <dbReference type="EMBL" id="ACQ82110.1"/>
    </source>
</evidence>
<dbReference type="KEGG" id="bcv:Bcav_3868"/>
<dbReference type="RefSeq" id="WP_015884347.1">
    <property type="nucleotide sequence ID" value="NC_012669.1"/>
</dbReference>
<dbReference type="AlphaFoldDB" id="C5C4I6"/>
<protein>
    <submittedName>
        <fullName evidence="3">Activator of Hsp90 ATPase 1 family protein</fullName>
    </submittedName>
</protein>